<dbReference type="PANTHER" id="PTHR36029">
    <property type="entry name" value="TSET COMPLEX MEMBER TSTA"/>
    <property type="match status" value="1"/>
</dbReference>
<sequence>MAGRAGNATKDLLLGDDPQKDAQRAELILSLISDAAEGREIANVVSDVIQVMIAGGVGQHQVRKLAYDLCRAVPLLDADYSLLLDGIRNDVTSGVPESQVMALSFLPHLPPQLLVDCLEKGDVGTLVVQNTRSIAPSVRASATTCLGALLLQPDVQAALAASPVLLASSDDWWDAVTDGLADPMADVILAALAATNKLFEAAATAAHGATAMRTSARRTALRVCLVTGPLVDTWRMLPSHSQVAVASLMGHVASAVVQLDPSQAAQAGDGIDTGGLGGSLSAALGGAISYLAGALQSLNPAVKLEAARVLLRMSSTSRSLPPLSLVRVAASVPPSVAASAIAALLELKERTLVEAALAEVISLVAGHLDVLPVATRVDVLRRLWPMIALLQSPTDRMTAFAASWRTAVDMHLQASEAASKGLESPVEMLLPTLLSDPFISDIINQKPPPVVAPGLAPGTPSSLAQASPSRGGDAASAGGGAGRPSVDLLSSPVSAGPTGASSVSPVAAGPTGASTASSALTAAGAPGVSAAAALGVGTPRTSDSGLPPTPSSSARASLQSAQQKLASSAKTVGDTLSGAALSAADLVRTAAVNLPRLFEAPVAAARGLLPASLKQELVCSLLGVLAQHPSAGLALQLQAGEPVELPPLADDAAGEQAKQQSDQPQAGNGANGTPLAAAATPPSTPPPAQLPPPVLPVTLHPNAAAYGELQERAVLWLDAAVAALQATGSCLQWEPLLSPPLPGQPPAPKLPATESVNLTTVPVDIWLQLLQGTCAASRSVLRAHGHTGLKTIYRAHGGRMLPQLTEFDANGTLARTLEAASIALQTLIQRALTGWRVLSLAARPRVLWVAAHYLELPVMLEDTWSCLLACVEDTLLRVWRLESDAHARLLATSAREGLLFKKAALAQLGAPQQASKANQAQFDAAAASALVELPEYRADALQVALCVLQYLAWVVQANAQRRGVDGKAGPAEVALAKRLLDVVKAAGAAEATGVDLKEWCRRMSRSLAAAAEQEAANAPAAHAHAGAGGPAFVVAAPTAPGRGALPGGYNAVAGFSALGFGGGDSSSDDDSASEQSAASNSSAADAAVGGPHSSDDDTDSSASSRRSSGDGTTAAPGDDGALKSLQAAARIKRKAAREREREVVARSNLLVGNPEASSGAWGYPFSGPRARTLFISRRSRRHRLMRWHLAAALAEGAADNAAAASGGDQGGLTLAAAGSTDDTGPVFSASSGFRLDKRAFWDSLLPGSGATSGWEELTGPNDPLVLSACYSVAKAGGAEVLVTLRAYNRLALDVEDVEVAVRLAGPVRTERRGGEVSWMLPRLLPTEAATHQFKLLPTGYGRLELHARIVLPVGGEAAVPALRCRPLAVSMARMLRVPRGLVPGPHGFLEAWSSLPVSAELPVVAAWPGVDGLLLALSAFARQPLRCAWQRALPAVCGAQAAYLTAPAAAPNESLALVLTLQLMPPPGWGAPAADNARQARDSDAASGGSGGGASDGAAAAKAPGTGKGSGQLAVEAAQRLCGEMTAVGQLQLRSSSHEVVLAVRDSAAAFVQDLAQGTLALGLMPPTMAASDKPLLHPSVACLARCFEAAPPAVPLPPQVAEPAVPPAPKFARRLKEKRDEEDSDAEDEVLPPTEEEKEQQRRELEEHEEECAKVREKHRQALSTRAAEVLHCAAIAEWKRLAGGGAV</sequence>
<organism evidence="2 3">
    <name type="scientific">Raphidocelis subcapitata</name>
    <dbReference type="NCBI Taxonomy" id="307507"/>
    <lineage>
        <taxon>Eukaryota</taxon>
        <taxon>Viridiplantae</taxon>
        <taxon>Chlorophyta</taxon>
        <taxon>core chlorophytes</taxon>
        <taxon>Chlorophyceae</taxon>
        <taxon>CS clade</taxon>
        <taxon>Sphaeropleales</taxon>
        <taxon>Selenastraceae</taxon>
        <taxon>Raphidocelis</taxon>
    </lineage>
</organism>
<feature type="compositionally biased region" description="Low complexity" evidence="1">
    <location>
        <begin position="505"/>
        <end position="517"/>
    </location>
</feature>
<feature type="compositionally biased region" description="Polar residues" evidence="1">
    <location>
        <begin position="657"/>
        <end position="668"/>
    </location>
</feature>
<protein>
    <submittedName>
        <fullName evidence="2">Uncharacterized protein</fullName>
    </submittedName>
</protein>
<proteinExistence type="predicted"/>
<feature type="compositionally biased region" description="Basic and acidic residues" evidence="1">
    <location>
        <begin position="1640"/>
        <end position="1656"/>
    </location>
</feature>
<dbReference type="SUPFAM" id="SSF48371">
    <property type="entry name" value="ARM repeat"/>
    <property type="match status" value="1"/>
</dbReference>
<dbReference type="EMBL" id="BDRX01000014">
    <property type="protein sequence ID" value="GBF90113.1"/>
    <property type="molecule type" value="Genomic_DNA"/>
</dbReference>
<evidence type="ECO:0000313" key="3">
    <source>
        <dbReference type="Proteomes" id="UP000247498"/>
    </source>
</evidence>
<dbReference type="InterPro" id="IPR011989">
    <property type="entry name" value="ARM-like"/>
</dbReference>
<feature type="compositionally biased region" description="Low complexity" evidence="1">
    <location>
        <begin position="452"/>
        <end position="476"/>
    </location>
</feature>
<feature type="compositionally biased region" description="Low complexity" evidence="1">
    <location>
        <begin position="1496"/>
        <end position="1505"/>
    </location>
</feature>
<feature type="region of interest" description="Disordered" evidence="1">
    <location>
        <begin position="1062"/>
        <end position="1122"/>
    </location>
</feature>
<feature type="region of interest" description="Disordered" evidence="1">
    <location>
        <begin position="1615"/>
        <end position="1662"/>
    </location>
</feature>
<dbReference type="PANTHER" id="PTHR36029:SF1">
    <property type="entry name" value="PROTEIN TPLATE"/>
    <property type="match status" value="1"/>
</dbReference>
<feature type="compositionally biased region" description="Acidic residues" evidence="1">
    <location>
        <begin position="1621"/>
        <end position="1639"/>
    </location>
</feature>
<keyword evidence="3" id="KW-1185">Reference proteome</keyword>
<evidence type="ECO:0000313" key="2">
    <source>
        <dbReference type="EMBL" id="GBF90113.1"/>
    </source>
</evidence>
<dbReference type="STRING" id="307507.A0A2V0NX21"/>
<dbReference type="InterPro" id="IPR037501">
    <property type="entry name" value="TPLATE"/>
</dbReference>
<name>A0A2V0NX21_9CHLO</name>
<dbReference type="InParanoid" id="A0A2V0NX21"/>
<evidence type="ECO:0000256" key="1">
    <source>
        <dbReference type="SAM" id="MobiDB-lite"/>
    </source>
</evidence>
<feature type="region of interest" description="Disordered" evidence="1">
    <location>
        <begin position="1470"/>
        <end position="1510"/>
    </location>
</feature>
<comment type="caution">
    <text evidence="2">The sequence shown here is derived from an EMBL/GenBank/DDBJ whole genome shotgun (WGS) entry which is preliminary data.</text>
</comment>
<reference evidence="2 3" key="1">
    <citation type="journal article" date="2018" name="Sci. Rep.">
        <title>Raphidocelis subcapitata (=Pseudokirchneriella subcapitata) provides an insight into genome evolution and environmental adaptations in the Sphaeropleales.</title>
        <authorList>
            <person name="Suzuki S."/>
            <person name="Yamaguchi H."/>
            <person name="Nakajima N."/>
            <person name="Kawachi M."/>
        </authorList>
    </citation>
    <scope>NUCLEOTIDE SEQUENCE [LARGE SCALE GENOMIC DNA]</scope>
    <source>
        <strain evidence="2 3">NIES-35</strain>
    </source>
</reference>
<dbReference type="InterPro" id="IPR016024">
    <property type="entry name" value="ARM-type_fold"/>
</dbReference>
<feature type="compositionally biased region" description="Low complexity" evidence="1">
    <location>
        <begin position="1073"/>
        <end position="1090"/>
    </location>
</feature>
<dbReference type="Gene3D" id="1.25.10.10">
    <property type="entry name" value="Leucine-rich Repeat Variant"/>
    <property type="match status" value="1"/>
</dbReference>
<feature type="region of interest" description="Disordered" evidence="1">
    <location>
        <begin position="450"/>
        <end position="517"/>
    </location>
</feature>
<accession>A0A2V0NX21</accession>
<feature type="compositionally biased region" description="Low complexity" evidence="1">
    <location>
        <begin position="1100"/>
        <end position="1119"/>
    </location>
</feature>
<feature type="region of interest" description="Disordered" evidence="1">
    <location>
        <begin position="645"/>
        <end position="690"/>
    </location>
</feature>
<dbReference type="GO" id="GO:0006897">
    <property type="term" value="P:endocytosis"/>
    <property type="evidence" value="ECO:0007669"/>
    <property type="project" value="InterPro"/>
</dbReference>
<dbReference type="OrthoDB" id="553276at2759"/>
<dbReference type="Proteomes" id="UP000247498">
    <property type="component" value="Unassembled WGS sequence"/>
</dbReference>
<gene>
    <name evidence="2" type="ORF">Rsub_02821</name>
</gene>
<feature type="region of interest" description="Disordered" evidence="1">
    <location>
        <begin position="535"/>
        <end position="554"/>
    </location>
</feature>